<name>A0A2A2K1Q7_9BILA</name>
<sequence length="215" mass="23530">MDGMIQIDPMITHRLTLDEINKGFDLMHAGESIRSVTTIEERKTIMFSHVMLGANDIDASKAFYDATLGALGIAPGRVDPKGRILTLVCQDRVGIVAAVSGALAGIDGFILDSQQYADLETGRFFMRVAFVRGGDRYPAEAEALRAAIAPVAEAFGFDWSLDAAEARPRVLIAVSKGSHCLNDLLHRWRTKTLPVDIAGVVSNHDSLRPRPRSWR</sequence>
<dbReference type="PANTHER" id="PTHR42706">
    <property type="entry name" value="FORMYLTETRAHYDROFOLATE DEFORMYLASE"/>
    <property type="match status" value="1"/>
</dbReference>
<organism evidence="2 3">
    <name type="scientific">Diploscapter pachys</name>
    <dbReference type="NCBI Taxonomy" id="2018661"/>
    <lineage>
        <taxon>Eukaryota</taxon>
        <taxon>Metazoa</taxon>
        <taxon>Ecdysozoa</taxon>
        <taxon>Nematoda</taxon>
        <taxon>Chromadorea</taxon>
        <taxon>Rhabditida</taxon>
        <taxon>Rhabditina</taxon>
        <taxon>Rhabditomorpha</taxon>
        <taxon>Rhabditoidea</taxon>
        <taxon>Rhabditidae</taxon>
        <taxon>Diploscapter</taxon>
    </lineage>
</organism>
<dbReference type="OrthoDB" id="417550at2759"/>
<dbReference type="InterPro" id="IPR044074">
    <property type="entry name" value="PurU_ACT"/>
</dbReference>
<dbReference type="InterPro" id="IPR045865">
    <property type="entry name" value="ACT-like_dom_sf"/>
</dbReference>
<evidence type="ECO:0000313" key="3">
    <source>
        <dbReference type="Proteomes" id="UP000218231"/>
    </source>
</evidence>
<dbReference type="EMBL" id="LIAE01009877">
    <property type="protein sequence ID" value="PAV67854.1"/>
    <property type="molecule type" value="Genomic_DNA"/>
</dbReference>
<dbReference type="AlphaFoldDB" id="A0A2A2K1Q7"/>
<comment type="caution">
    <text evidence="2">The sequence shown here is derived from an EMBL/GenBank/DDBJ whole genome shotgun (WGS) entry which is preliminary data.</text>
</comment>
<accession>A0A2A2K1Q7</accession>
<gene>
    <name evidence="2" type="ORF">WR25_07099</name>
</gene>
<feature type="domain" description="ACT" evidence="1">
    <location>
        <begin position="84"/>
        <end position="159"/>
    </location>
</feature>
<dbReference type="SUPFAM" id="SSF53328">
    <property type="entry name" value="Formyltransferase"/>
    <property type="match status" value="1"/>
</dbReference>
<dbReference type="InterPro" id="IPR004810">
    <property type="entry name" value="PurU"/>
</dbReference>
<dbReference type="GO" id="GO:0006189">
    <property type="term" value="P:'de novo' IMP biosynthetic process"/>
    <property type="evidence" value="ECO:0007669"/>
    <property type="project" value="InterPro"/>
</dbReference>
<dbReference type="InterPro" id="IPR029068">
    <property type="entry name" value="Glyas_Bleomycin-R_OHBP_Dase"/>
</dbReference>
<dbReference type="InterPro" id="IPR036477">
    <property type="entry name" value="Formyl_transf_N_sf"/>
</dbReference>
<dbReference type="Gene3D" id="3.30.70.260">
    <property type="match status" value="1"/>
</dbReference>
<dbReference type="SUPFAM" id="SSF54593">
    <property type="entry name" value="Glyoxalase/Bleomycin resistance protein/Dihydroxybiphenyl dioxygenase"/>
    <property type="match status" value="1"/>
</dbReference>
<dbReference type="STRING" id="2018661.A0A2A2K1Q7"/>
<protein>
    <recommendedName>
        <fullName evidence="1">ACT domain-containing protein</fullName>
    </recommendedName>
</protein>
<dbReference type="Gene3D" id="3.90.180.10">
    <property type="entry name" value="Medium-chain alcohol dehydrogenases, catalytic domain"/>
    <property type="match status" value="1"/>
</dbReference>
<dbReference type="PRINTS" id="PR01575">
    <property type="entry name" value="FFH4HYDRLASE"/>
</dbReference>
<dbReference type="PROSITE" id="PS51671">
    <property type="entry name" value="ACT"/>
    <property type="match status" value="1"/>
</dbReference>
<evidence type="ECO:0000313" key="2">
    <source>
        <dbReference type="EMBL" id="PAV67854.1"/>
    </source>
</evidence>
<dbReference type="SUPFAM" id="SSF50129">
    <property type="entry name" value="GroES-like"/>
    <property type="match status" value="1"/>
</dbReference>
<keyword evidence="3" id="KW-1185">Reference proteome</keyword>
<dbReference type="PANTHER" id="PTHR42706:SF1">
    <property type="entry name" value="FORMYLTETRAHYDROFOLATE DEFORMYLASE 2, MITOCHONDRIAL"/>
    <property type="match status" value="1"/>
</dbReference>
<proteinExistence type="predicted"/>
<dbReference type="Proteomes" id="UP000218231">
    <property type="component" value="Unassembled WGS sequence"/>
</dbReference>
<dbReference type="InterPro" id="IPR011032">
    <property type="entry name" value="GroES-like_sf"/>
</dbReference>
<dbReference type="InterPro" id="IPR002912">
    <property type="entry name" value="ACT_dom"/>
</dbReference>
<dbReference type="GO" id="GO:0008864">
    <property type="term" value="F:formyltetrahydrofolate deformylase activity"/>
    <property type="evidence" value="ECO:0007669"/>
    <property type="project" value="InterPro"/>
</dbReference>
<dbReference type="SUPFAM" id="SSF55021">
    <property type="entry name" value="ACT-like"/>
    <property type="match status" value="1"/>
</dbReference>
<dbReference type="CDD" id="cd04875">
    <property type="entry name" value="ACT_F4HF-DF"/>
    <property type="match status" value="1"/>
</dbReference>
<reference evidence="2 3" key="1">
    <citation type="journal article" date="2017" name="Curr. Biol.">
        <title>Genome architecture and evolution of a unichromosomal asexual nematode.</title>
        <authorList>
            <person name="Fradin H."/>
            <person name="Zegar C."/>
            <person name="Gutwein M."/>
            <person name="Lucas J."/>
            <person name="Kovtun M."/>
            <person name="Corcoran D."/>
            <person name="Baugh L.R."/>
            <person name="Kiontke K."/>
            <person name="Gunsalus K."/>
            <person name="Fitch D.H."/>
            <person name="Piano F."/>
        </authorList>
    </citation>
    <scope>NUCLEOTIDE SEQUENCE [LARGE SCALE GENOMIC DNA]</scope>
    <source>
        <strain evidence="2">PF1309</strain>
    </source>
</reference>
<evidence type="ECO:0000259" key="1">
    <source>
        <dbReference type="PROSITE" id="PS51671"/>
    </source>
</evidence>